<reference evidence="4 5" key="1">
    <citation type="submission" date="2020-09" db="EMBL/GenBank/DDBJ databases">
        <title>Parvimonas S3374 sp. nov.</title>
        <authorList>
            <person name="Buhl M."/>
        </authorList>
    </citation>
    <scope>NUCLEOTIDE SEQUENCE [LARGE SCALE GENOMIC DNA]</scope>
    <source>
        <strain evidence="4 5">S3374</strain>
    </source>
</reference>
<dbReference type="InterPro" id="IPR050624">
    <property type="entry name" value="HTH-type_Tx_Regulator"/>
</dbReference>
<dbReference type="PANTHER" id="PTHR43479">
    <property type="entry name" value="ACREF/ENVCD OPERON REPRESSOR-RELATED"/>
    <property type="match status" value="1"/>
</dbReference>
<evidence type="ECO:0000256" key="1">
    <source>
        <dbReference type="ARBA" id="ARBA00023125"/>
    </source>
</evidence>
<dbReference type="InterPro" id="IPR009057">
    <property type="entry name" value="Homeodomain-like_sf"/>
</dbReference>
<evidence type="ECO:0000256" key="2">
    <source>
        <dbReference type="PROSITE-ProRule" id="PRU00335"/>
    </source>
</evidence>
<dbReference type="PROSITE" id="PS50977">
    <property type="entry name" value="HTH_TETR_2"/>
    <property type="match status" value="1"/>
</dbReference>
<dbReference type="SUPFAM" id="SSF46689">
    <property type="entry name" value="Homeodomain-like"/>
    <property type="match status" value="1"/>
</dbReference>
<gene>
    <name evidence="4" type="ORF">IBJ83_06570</name>
</gene>
<dbReference type="Proteomes" id="UP000823123">
    <property type="component" value="Unassembled WGS sequence"/>
</dbReference>
<evidence type="ECO:0000313" key="5">
    <source>
        <dbReference type="Proteomes" id="UP000823123"/>
    </source>
</evidence>
<evidence type="ECO:0000313" key="4">
    <source>
        <dbReference type="EMBL" id="MBK1468978.1"/>
    </source>
</evidence>
<evidence type="ECO:0000259" key="3">
    <source>
        <dbReference type="PROSITE" id="PS50977"/>
    </source>
</evidence>
<dbReference type="Pfam" id="PF00440">
    <property type="entry name" value="TetR_N"/>
    <property type="match status" value="1"/>
</dbReference>
<keyword evidence="5" id="KW-1185">Reference proteome</keyword>
<dbReference type="InterPro" id="IPR001647">
    <property type="entry name" value="HTH_TetR"/>
</dbReference>
<dbReference type="Gene3D" id="1.10.357.10">
    <property type="entry name" value="Tetracycline Repressor, domain 2"/>
    <property type="match status" value="1"/>
</dbReference>
<feature type="DNA-binding region" description="H-T-H motif" evidence="2">
    <location>
        <begin position="32"/>
        <end position="51"/>
    </location>
</feature>
<feature type="domain" description="HTH tetR-type" evidence="3">
    <location>
        <begin position="9"/>
        <end position="69"/>
    </location>
</feature>
<protein>
    <submittedName>
        <fullName evidence="4">TetR/AcrR family transcriptional regulator</fullName>
    </submittedName>
</protein>
<accession>A0ABS1CAK0</accession>
<dbReference type="RefSeq" id="WP_068474378.1">
    <property type="nucleotide sequence ID" value="NZ_JACVDA010000018.1"/>
</dbReference>
<sequence length="194" mass="23157">MRNERLPADERKRQIRYCAKDVFIRKGFHNTTMEDVIAESGLSKGGVYRHYKSTTEMMYDLMEDGCDYRYNVVDNFLKEHKDLDKYDIISEIIVEKILADNELLAVYVMFLQEKNYDESLENLYLKLERETLINMRSLLKNMGINFDFIDDRFFSDFINSLILGGEILKAKGNFYKNKENLKDMIKIYFKNLDR</sequence>
<dbReference type="PANTHER" id="PTHR43479:SF11">
    <property type="entry name" value="ACREF_ENVCD OPERON REPRESSOR-RELATED"/>
    <property type="match status" value="1"/>
</dbReference>
<dbReference type="EMBL" id="JACVDA010000018">
    <property type="protein sequence ID" value="MBK1468978.1"/>
    <property type="molecule type" value="Genomic_DNA"/>
</dbReference>
<name>A0ABS1CAK0_9FIRM</name>
<organism evidence="4 5">
    <name type="scientific">Parvimonas parva</name>
    <dbReference type="NCBI Taxonomy" id="2769485"/>
    <lineage>
        <taxon>Bacteria</taxon>
        <taxon>Bacillati</taxon>
        <taxon>Bacillota</taxon>
        <taxon>Tissierellia</taxon>
        <taxon>Tissierellales</taxon>
        <taxon>Peptoniphilaceae</taxon>
        <taxon>Parvimonas</taxon>
    </lineage>
</organism>
<proteinExistence type="predicted"/>
<comment type="caution">
    <text evidence="4">The sequence shown here is derived from an EMBL/GenBank/DDBJ whole genome shotgun (WGS) entry which is preliminary data.</text>
</comment>
<keyword evidence="1 2" id="KW-0238">DNA-binding</keyword>